<dbReference type="PANTHER" id="PTHR32009:SF159">
    <property type="entry name" value="TIR DOMAIN-CONTAINING PROTEIN"/>
    <property type="match status" value="1"/>
</dbReference>
<sequence length="163" mass="19012">MDEQQRISIVGSSSNSCSKNHDIFLSFRGEDTRWNFTSHLYEALNKEKVKTYIDDQLEKGDEISPALTKAIKDSRVSIVIFSKNYASLKWCLGELSQILECRKKRGQIVIHVFYMAYPSDVRKQTGSYEEAFVKHEGDRMCKQWKDDLTKAVNLARYHSENYR</sequence>
<dbReference type="Gene3D" id="3.40.50.10140">
    <property type="entry name" value="Toll/interleukin-1 receptor homology (TIR) domain"/>
    <property type="match status" value="1"/>
</dbReference>
<dbReference type="STRING" id="3821.A0A151SX25"/>
<dbReference type="PANTHER" id="PTHR32009">
    <property type="entry name" value="TMV RESISTANCE PROTEIN N-LIKE"/>
    <property type="match status" value="1"/>
</dbReference>
<dbReference type="InterPro" id="IPR035897">
    <property type="entry name" value="Toll_tir_struct_dom_sf"/>
</dbReference>
<proteinExistence type="predicted"/>
<dbReference type="OMA" id="MERIPRW"/>
<dbReference type="FunFam" id="3.40.50.10140:FF:000007">
    <property type="entry name" value="Disease resistance protein (TIR-NBS-LRR class)"/>
    <property type="match status" value="1"/>
</dbReference>
<evidence type="ECO:0000256" key="1">
    <source>
        <dbReference type="ARBA" id="ARBA00023027"/>
    </source>
</evidence>
<evidence type="ECO:0000313" key="4">
    <source>
        <dbReference type="Proteomes" id="UP000075243"/>
    </source>
</evidence>
<organism evidence="3 4">
    <name type="scientific">Cajanus cajan</name>
    <name type="common">Pigeon pea</name>
    <name type="synonym">Cajanus indicus</name>
    <dbReference type="NCBI Taxonomy" id="3821"/>
    <lineage>
        <taxon>Eukaryota</taxon>
        <taxon>Viridiplantae</taxon>
        <taxon>Streptophyta</taxon>
        <taxon>Embryophyta</taxon>
        <taxon>Tracheophyta</taxon>
        <taxon>Spermatophyta</taxon>
        <taxon>Magnoliopsida</taxon>
        <taxon>eudicotyledons</taxon>
        <taxon>Gunneridae</taxon>
        <taxon>Pentapetalae</taxon>
        <taxon>rosids</taxon>
        <taxon>fabids</taxon>
        <taxon>Fabales</taxon>
        <taxon>Fabaceae</taxon>
        <taxon>Papilionoideae</taxon>
        <taxon>50 kb inversion clade</taxon>
        <taxon>NPAAA clade</taxon>
        <taxon>indigoferoid/millettioid clade</taxon>
        <taxon>Phaseoleae</taxon>
        <taxon>Cajanus</taxon>
    </lineage>
</organism>
<gene>
    <name evidence="3" type="ORF">KK1_014779</name>
</gene>
<dbReference type="EMBL" id="CM003612">
    <property type="protein sequence ID" value="KYP59346.1"/>
    <property type="molecule type" value="Genomic_DNA"/>
</dbReference>
<dbReference type="Proteomes" id="UP000075243">
    <property type="component" value="Chromosome 10"/>
</dbReference>
<dbReference type="SMART" id="SM00255">
    <property type="entry name" value="TIR"/>
    <property type="match status" value="1"/>
</dbReference>
<dbReference type="InterPro" id="IPR000157">
    <property type="entry name" value="TIR_dom"/>
</dbReference>
<evidence type="ECO:0000259" key="2">
    <source>
        <dbReference type="PROSITE" id="PS50104"/>
    </source>
</evidence>
<reference evidence="3 4" key="1">
    <citation type="journal article" date="2012" name="Nat. Biotechnol.">
        <title>Draft genome sequence of pigeonpea (Cajanus cajan), an orphan legume crop of resource-poor farmers.</title>
        <authorList>
            <person name="Varshney R.K."/>
            <person name="Chen W."/>
            <person name="Li Y."/>
            <person name="Bharti A.K."/>
            <person name="Saxena R.K."/>
            <person name="Schlueter J.A."/>
            <person name="Donoghue M.T."/>
            <person name="Azam S."/>
            <person name="Fan G."/>
            <person name="Whaley A.M."/>
            <person name="Farmer A.D."/>
            <person name="Sheridan J."/>
            <person name="Iwata A."/>
            <person name="Tuteja R."/>
            <person name="Penmetsa R.V."/>
            <person name="Wu W."/>
            <person name="Upadhyaya H.D."/>
            <person name="Yang S.P."/>
            <person name="Shah T."/>
            <person name="Saxena K.B."/>
            <person name="Michael T."/>
            <person name="McCombie W.R."/>
            <person name="Yang B."/>
            <person name="Zhang G."/>
            <person name="Yang H."/>
            <person name="Wang J."/>
            <person name="Spillane C."/>
            <person name="Cook D.R."/>
            <person name="May G.D."/>
            <person name="Xu X."/>
            <person name="Jackson S.A."/>
        </authorList>
    </citation>
    <scope>NUCLEOTIDE SEQUENCE [LARGE SCALE GENOMIC DNA]</scope>
    <source>
        <strain evidence="4">cv. Asha</strain>
    </source>
</reference>
<evidence type="ECO:0000313" key="3">
    <source>
        <dbReference type="EMBL" id="KYP59346.1"/>
    </source>
</evidence>
<keyword evidence="4" id="KW-1185">Reference proteome</keyword>
<protein>
    <submittedName>
        <fullName evidence="3">TMV resistance protein N</fullName>
    </submittedName>
</protein>
<dbReference type="GO" id="GO:0007165">
    <property type="term" value="P:signal transduction"/>
    <property type="evidence" value="ECO:0007669"/>
    <property type="project" value="InterPro"/>
</dbReference>
<dbReference type="Gramene" id="C.cajan_14350.t">
    <property type="protein sequence ID" value="C.cajan_14350.t.cds1"/>
    <property type="gene ID" value="C.cajan_14350"/>
</dbReference>
<accession>A0A151SX25</accession>
<dbReference type="PROSITE" id="PS50104">
    <property type="entry name" value="TIR"/>
    <property type="match status" value="1"/>
</dbReference>
<dbReference type="OrthoDB" id="1431171at2759"/>
<feature type="domain" description="TIR" evidence="2">
    <location>
        <begin position="19"/>
        <end position="163"/>
    </location>
</feature>
<dbReference type="AlphaFoldDB" id="A0A151SX25"/>
<keyword evidence="1" id="KW-0520">NAD</keyword>
<name>A0A151SX25_CAJCA</name>
<dbReference type="SUPFAM" id="SSF52200">
    <property type="entry name" value="Toll/Interleukin receptor TIR domain"/>
    <property type="match status" value="1"/>
</dbReference>
<dbReference type="Pfam" id="PF01582">
    <property type="entry name" value="TIR"/>
    <property type="match status" value="1"/>
</dbReference>